<dbReference type="GeneID" id="63694147"/>
<name>A0A017SE17_ASPRC</name>
<proteinExistence type="predicted"/>
<dbReference type="OrthoDB" id="4417731at2759"/>
<accession>A0A017SE17</accession>
<dbReference type="HOGENOM" id="CLU_1731050_0_0_1"/>
<dbReference type="AlphaFoldDB" id="A0A017SE17"/>
<gene>
    <name evidence="2" type="ORF">EURHEDRAFT_378006</name>
</gene>
<sequence length="151" mass="16852">MAPKDSLKYMQPVLSSLIQQHRNNVPSTTSDNTISSSDDDNFQELEDESRTVSYEGDCKLDAKLYTVGDGIRADVDVYLCLCGLHPSIIGKIDYEPIILALDEYAAVIALVGRVVTPIYHRQFWDFIEALEESGYTAVYIGGKNRLSCPRV</sequence>
<evidence type="ECO:0000313" key="3">
    <source>
        <dbReference type="Proteomes" id="UP000019804"/>
    </source>
</evidence>
<reference evidence="3" key="1">
    <citation type="journal article" date="2014" name="Nat. Commun.">
        <title>Genomic adaptations of the halophilic Dead Sea filamentous fungus Eurotium rubrum.</title>
        <authorList>
            <person name="Kis-Papo T."/>
            <person name="Weig A.R."/>
            <person name="Riley R."/>
            <person name="Persoh D."/>
            <person name="Salamov A."/>
            <person name="Sun H."/>
            <person name="Lipzen A."/>
            <person name="Wasser S.P."/>
            <person name="Rambold G."/>
            <person name="Grigoriev I.V."/>
            <person name="Nevo E."/>
        </authorList>
    </citation>
    <scope>NUCLEOTIDE SEQUENCE [LARGE SCALE GENOMIC DNA]</scope>
    <source>
        <strain evidence="3">CBS 135680</strain>
    </source>
</reference>
<feature type="compositionally biased region" description="Low complexity" evidence="1">
    <location>
        <begin position="27"/>
        <end position="36"/>
    </location>
</feature>
<dbReference type="STRING" id="1388766.A0A017SE17"/>
<keyword evidence="3" id="KW-1185">Reference proteome</keyword>
<feature type="region of interest" description="Disordered" evidence="1">
    <location>
        <begin position="22"/>
        <end position="41"/>
    </location>
</feature>
<organism evidence="2 3">
    <name type="scientific">Aspergillus ruber (strain CBS 135680)</name>
    <dbReference type="NCBI Taxonomy" id="1388766"/>
    <lineage>
        <taxon>Eukaryota</taxon>
        <taxon>Fungi</taxon>
        <taxon>Dikarya</taxon>
        <taxon>Ascomycota</taxon>
        <taxon>Pezizomycotina</taxon>
        <taxon>Eurotiomycetes</taxon>
        <taxon>Eurotiomycetidae</taxon>
        <taxon>Eurotiales</taxon>
        <taxon>Aspergillaceae</taxon>
        <taxon>Aspergillus</taxon>
        <taxon>Aspergillus subgen. Aspergillus</taxon>
    </lineage>
</organism>
<evidence type="ECO:0000313" key="2">
    <source>
        <dbReference type="EMBL" id="EYE95011.1"/>
    </source>
</evidence>
<dbReference type="Proteomes" id="UP000019804">
    <property type="component" value="Unassembled WGS sequence"/>
</dbReference>
<protein>
    <submittedName>
        <fullName evidence="2">Uncharacterized protein</fullName>
    </submittedName>
</protein>
<dbReference type="EMBL" id="KK088424">
    <property type="protein sequence ID" value="EYE95011.1"/>
    <property type="molecule type" value="Genomic_DNA"/>
</dbReference>
<dbReference type="RefSeq" id="XP_040638699.1">
    <property type="nucleotide sequence ID" value="XM_040779023.1"/>
</dbReference>
<evidence type="ECO:0000256" key="1">
    <source>
        <dbReference type="SAM" id="MobiDB-lite"/>
    </source>
</evidence>